<evidence type="ECO:0000256" key="6">
    <source>
        <dbReference type="ARBA" id="ARBA00023136"/>
    </source>
</evidence>
<keyword evidence="5 8" id="KW-1133">Transmembrane helix</keyword>
<feature type="compositionally biased region" description="Basic and acidic residues" evidence="7">
    <location>
        <begin position="110"/>
        <end position="123"/>
    </location>
</feature>
<organism evidence="10 11">
    <name type="scientific">Actinomadura livida</name>
    <dbReference type="NCBI Taxonomy" id="79909"/>
    <lineage>
        <taxon>Bacteria</taxon>
        <taxon>Bacillati</taxon>
        <taxon>Actinomycetota</taxon>
        <taxon>Actinomycetes</taxon>
        <taxon>Streptosporangiales</taxon>
        <taxon>Thermomonosporaceae</taxon>
        <taxon>Actinomadura</taxon>
    </lineage>
</organism>
<reference evidence="12" key="2">
    <citation type="journal article" date="2019" name="Int. J. Syst. Evol. Microbiol.">
        <title>The Global Catalogue of Microorganisms (GCM) 10K type strain sequencing project: providing services to taxonomists for standard genome sequencing and annotation.</title>
        <authorList>
            <consortium name="The Broad Institute Genomics Platform"/>
            <consortium name="The Broad Institute Genome Sequencing Center for Infectious Disease"/>
            <person name="Wu L."/>
            <person name="Ma J."/>
        </authorList>
    </citation>
    <scope>NUCLEOTIDE SEQUENCE [LARGE SCALE GENOMIC DNA]</scope>
    <source>
        <strain evidence="12">JCM 10667</strain>
    </source>
</reference>
<feature type="transmembrane region" description="Helical" evidence="8">
    <location>
        <begin position="31"/>
        <end position="54"/>
    </location>
</feature>
<evidence type="ECO:0000313" key="11">
    <source>
        <dbReference type="Proteomes" id="UP000549343"/>
    </source>
</evidence>
<dbReference type="RefSeq" id="WP_184886614.1">
    <property type="nucleotide sequence ID" value="NZ_BAAAHD010000073.1"/>
</dbReference>
<dbReference type="Pfam" id="PF00420">
    <property type="entry name" value="Oxidored_q2"/>
    <property type="match status" value="1"/>
</dbReference>
<evidence type="ECO:0000313" key="10">
    <source>
        <dbReference type="EMBL" id="MBB4776615.1"/>
    </source>
</evidence>
<name>A0A7W7N071_9ACTN</name>
<evidence type="ECO:0000256" key="5">
    <source>
        <dbReference type="ARBA" id="ARBA00022989"/>
    </source>
</evidence>
<keyword evidence="12" id="KW-1185">Reference proteome</keyword>
<keyword evidence="6 8" id="KW-0472">Membrane</keyword>
<feature type="compositionally biased region" description="Acidic residues" evidence="7">
    <location>
        <begin position="130"/>
        <end position="143"/>
    </location>
</feature>
<evidence type="ECO:0000256" key="8">
    <source>
        <dbReference type="SAM" id="Phobius"/>
    </source>
</evidence>
<dbReference type="PANTHER" id="PTHR34583:SF2">
    <property type="entry name" value="ANTIPORTER SUBUNIT MNHC2-RELATED"/>
    <property type="match status" value="1"/>
</dbReference>
<feature type="region of interest" description="Disordered" evidence="7">
    <location>
        <begin position="109"/>
        <end position="175"/>
    </location>
</feature>
<dbReference type="Proteomes" id="UP000549343">
    <property type="component" value="Unassembled WGS sequence"/>
</dbReference>
<reference evidence="10 11" key="3">
    <citation type="submission" date="2020-08" db="EMBL/GenBank/DDBJ databases">
        <title>Sequencing the genomes of 1000 actinobacteria strains.</title>
        <authorList>
            <person name="Klenk H.-P."/>
        </authorList>
    </citation>
    <scope>NUCLEOTIDE SEQUENCE [LARGE SCALE GENOMIC DNA]</scope>
    <source>
        <strain evidence="10 11">DSM 44772</strain>
    </source>
</reference>
<evidence type="ECO:0000313" key="9">
    <source>
        <dbReference type="EMBL" id="GAA0591874.1"/>
    </source>
</evidence>
<dbReference type="InterPro" id="IPR039428">
    <property type="entry name" value="NUOK/Mnh_C1-like"/>
</dbReference>
<dbReference type="PANTHER" id="PTHR34583">
    <property type="entry name" value="ANTIPORTER SUBUNIT MNHC2-RELATED"/>
    <property type="match status" value="1"/>
</dbReference>
<comment type="subcellular location">
    <subcellularLocation>
        <location evidence="1">Cell membrane</location>
        <topology evidence="1">Multi-pass membrane protein</topology>
    </subcellularLocation>
</comment>
<comment type="similarity">
    <text evidence="2">Belongs to the CPA3 antiporters (TC 2.A.63) subunit C family.</text>
</comment>
<dbReference type="EMBL" id="BAAAHD010000073">
    <property type="protein sequence ID" value="GAA0591874.1"/>
    <property type="molecule type" value="Genomic_DNA"/>
</dbReference>
<feature type="transmembrane region" description="Helical" evidence="8">
    <location>
        <begin position="6"/>
        <end position="24"/>
    </location>
</feature>
<evidence type="ECO:0000256" key="3">
    <source>
        <dbReference type="ARBA" id="ARBA00022475"/>
    </source>
</evidence>
<sequence length="175" mass="18177">MTGPALVLVLAVAVLFAAGFNLLMERSLIRIVIGFMLLGHGANVLLLLAGGAAGSPPLLGGKSERPMADPLPQAMVLTAIVITFGVTAFLLALAFRSRILLGEDEVRDDVEDRRVHTGQRRQEPWAGGDAEADPLEENTEQESAEPGRTQQKTTGQADTGPGDTGHGDGAKGGGA</sequence>
<evidence type="ECO:0000256" key="1">
    <source>
        <dbReference type="ARBA" id="ARBA00004651"/>
    </source>
</evidence>
<evidence type="ECO:0000256" key="4">
    <source>
        <dbReference type="ARBA" id="ARBA00022692"/>
    </source>
</evidence>
<keyword evidence="4 8" id="KW-0812">Transmembrane</keyword>
<dbReference type="InterPro" id="IPR050601">
    <property type="entry name" value="CPA3_antiporter_subunitC"/>
</dbReference>
<evidence type="ECO:0000256" key="2">
    <source>
        <dbReference type="ARBA" id="ARBA00010388"/>
    </source>
</evidence>
<dbReference type="GO" id="GO:0005886">
    <property type="term" value="C:plasma membrane"/>
    <property type="evidence" value="ECO:0007669"/>
    <property type="project" value="UniProtKB-SubCell"/>
</dbReference>
<dbReference type="Proteomes" id="UP001501427">
    <property type="component" value="Unassembled WGS sequence"/>
</dbReference>
<reference evidence="9" key="4">
    <citation type="submission" date="2023-12" db="EMBL/GenBank/DDBJ databases">
        <authorList>
            <person name="Sun Q."/>
            <person name="Inoue M."/>
        </authorList>
    </citation>
    <scope>NUCLEOTIDE SEQUENCE</scope>
    <source>
        <strain evidence="9">JCM 10667</strain>
    </source>
</reference>
<evidence type="ECO:0000256" key="7">
    <source>
        <dbReference type="SAM" id="MobiDB-lite"/>
    </source>
</evidence>
<accession>A0A7W7N071</accession>
<keyword evidence="3" id="KW-1003">Cell membrane</keyword>
<dbReference type="AlphaFoldDB" id="A0A7W7N071"/>
<dbReference type="NCBIfam" id="NF005929">
    <property type="entry name" value="PRK07946.1"/>
    <property type="match status" value="1"/>
</dbReference>
<comment type="caution">
    <text evidence="10">The sequence shown here is derived from an EMBL/GenBank/DDBJ whole genome shotgun (WGS) entry which is preliminary data.</text>
</comment>
<dbReference type="Gene3D" id="1.10.287.3510">
    <property type="match status" value="1"/>
</dbReference>
<feature type="transmembrane region" description="Helical" evidence="8">
    <location>
        <begin position="74"/>
        <end position="95"/>
    </location>
</feature>
<protein>
    <submittedName>
        <fullName evidence="10">Multicomponent Na+:H+ antiporter subunit C</fullName>
    </submittedName>
</protein>
<gene>
    <name evidence="10" type="ORF">F4557_005033</name>
    <name evidence="9" type="ORF">GCM10009546_62770</name>
</gene>
<dbReference type="EMBL" id="JACHMV010000001">
    <property type="protein sequence ID" value="MBB4776615.1"/>
    <property type="molecule type" value="Genomic_DNA"/>
</dbReference>
<evidence type="ECO:0000313" key="12">
    <source>
        <dbReference type="Proteomes" id="UP001501427"/>
    </source>
</evidence>
<proteinExistence type="inferred from homology"/>
<reference evidence="9" key="1">
    <citation type="journal article" date="2014" name="Int. J. Syst. Evol. Microbiol.">
        <title>Complete genome of a new Firmicutes species belonging to the dominant human colonic microbiota ('Ruminococcus bicirculans') reveals two chromosomes and a selective capacity to utilize plant glucans.</title>
        <authorList>
            <consortium name="NISC Comparative Sequencing Program"/>
            <person name="Wegmann U."/>
            <person name="Louis P."/>
            <person name="Goesmann A."/>
            <person name="Henrissat B."/>
            <person name="Duncan S.H."/>
            <person name="Flint H.J."/>
        </authorList>
    </citation>
    <scope>NUCLEOTIDE SEQUENCE</scope>
    <source>
        <strain evidence="9">JCM 10667</strain>
    </source>
</reference>